<feature type="transmembrane region" description="Helical" evidence="2">
    <location>
        <begin position="36"/>
        <end position="51"/>
    </location>
</feature>
<evidence type="ECO:0000313" key="3">
    <source>
        <dbReference type="EMBL" id="MPM08499.1"/>
    </source>
</evidence>
<comment type="caution">
    <text evidence="3">The sequence shown here is derived from an EMBL/GenBank/DDBJ whole genome shotgun (WGS) entry which is preliminary data.</text>
</comment>
<name>A0A644WXG8_9ZZZZ</name>
<accession>A0A644WXG8</accession>
<dbReference type="EMBL" id="VSSQ01001456">
    <property type="protein sequence ID" value="MPM08499.1"/>
    <property type="molecule type" value="Genomic_DNA"/>
</dbReference>
<keyword evidence="2" id="KW-0812">Transmembrane</keyword>
<feature type="region of interest" description="Disordered" evidence="1">
    <location>
        <begin position="121"/>
        <end position="148"/>
    </location>
</feature>
<protein>
    <submittedName>
        <fullName evidence="3">Uncharacterized protein</fullName>
    </submittedName>
</protein>
<organism evidence="3">
    <name type="scientific">bioreactor metagenome</name>
    <dbReference type="NCBI Taxonomy" id="1076179"/>
    <lineage>
        <taxon>unclassified sequences</taxon>
        <taxon>metagenomes</taxon>
        <taxon>ecological metagenomes</taxon>
    </lineage>
</organism>
<sequence length="148" mass="16199">MIYGRVNPALCGYYYESASEKNKVQIRKLVDQMKKLFYSLAVVLFAVTFVACSNDDHEDFGTSAKQDIEARAAALGFDDVAAYQASVAEQCSAGNHENCDIYNDGTHEACAYSDHSGKNHDGTHHNGTDHGTHDKDGHSHGSHDGKHH</sequence>
<keyword evidence="2" id="KW-0472">Membrane</keyword>
<evidence type="ECO:0000256" key="1">
    <source>
        <dbReference type="SAM" id="MobiDB-lite"/>
    </source>
</evidence>
<evidence type="ECO:0000256" key="2">
    <source>
        <dbReference type="SAM" id="Phobius"/>
    </source>
</evidence>
<proteinExistence type="predicted"/>
<gene>
    <name evidence="3" type="ORF">SDC9_54811</name>
</gene>
<keyword evidence="2" id="KW-1133">Transmembrane helix</keyword>
<dbReference type="AlphaFoldDB" id="A0A644WXG8"/>
<reference evidence="3" key="1">
    <citation type="submission" date="2019-08" db="EMBL/GenBank/DDBJ databases">
        <authorList>
            <person name="Kucharzyk K."/>
            <person name="Murdoch R.W."/>
            <person name="Higgins S."/>
            <person name="Loffler F."/>
        </authorList>
    </citation>
    <scope>NUCLEOTIDE SEQUENCE</scope>
</reference>